<name>A0A4R6IBW1_9SPHI</name>
<dbReference type="Pfam" id="PF14125">
    <property type="entry name" value="DUF4292"/>
    <property type="match status" value="1"/>
</dbReference>
<reference evidence="2 3" key="1">
    <citation type="submission" date="2019-03" db="EMBL/GenBank/DDBJ databases">
        <title>Genomic Encyclopedia of Archaeal and Bacterial Type Strains, Phase II (KMG-II): from individual species to whole genera.</title>
        <authorList>
            <person name="Goeker M."/>
        </authorList>
    </citation>
    <scope>NUCLEOTIDE SEQUENCE [LARGE SCALE GENOMIC DNA]</scope>
    <source>
        <strain evidence="2 3">DSM 19034</strain>
    </source>
</reference>
<keyword evidence="3" id="KW-1185">Reference proteome</keyword>
<dbReference type="AlphaFoldDB" id="A0A4R6IBW1"/>
<dbReference type="Gene3D" id="2.50.20.10">
    <property type="entry name" value="Lipoprotein localisation LolA/LolB/LppX"/>
    <property type="match status" value="1"/>
</dbReference>
<evidence type="ECO:0000313" key="2">
    <source>
        <dbReference type="EMBL" id="TDO19096.1"/>
    </source>
</evidence>
<gene>
    <name evidence="2" type="ORF">CLV32_4719</name>
</gene>
<sequence>MKRSLLNKALLLGMVALAFACKTKKVIVPTPAPPVAVAPTVDKRGEYISLLKTKNINFNTLAMKGKANLDLNGNTNNVSINVKMERDKKIWLSITAVLGIEVARAVITPDSIFVLNKLQSTYLKKPLRYIYGYTSKEVNFKMLQDVLTGNAIGSFYNPNAQLDVNDGLYQLKGNQGNLAFTILFNTLLKPKETNLNDVVAAQALKVVYADYQKVNEFVFPTAININSMSGRRKVAIDLNFSKVELNVPVDFPFSVPKRFELIN</sequence>
<dbReference type="EMBL" id="SNWM01000008">
    <property type="protein sequence ID" value="TDO19096.1"/>
    <property type="molecule type" value="Genomic_DNA"/>
</dbReference>
<dbReference type="OrthoDB" id="849114at2"/>
<dbReference type="PROSITE" id="PS51257">
    <property type="entry name" value="PROKAR_LIPOPROTEIN"/>
    <property type="match status" value="1"/>
</dbReference>
<evidence type="ECO:0000313" key="3">
    <source>
        <dbReference type="Proteomes" id="UP000295499"/>
    </source>
</evidence>
<organism evidence="2 3">
    <name type="scientific">Pedobacter duraquae</name>
    <dbReference type="NCBI Taxonomy" id="425511"/>
    <lineage>
        <taxon>Bacteria</taxon>
        <taxon>Pseudomonadati</taxon>
        <taxon>Bacteroidota</taxon>
        <taxon>Sphingobacteriia</taxon>
        <taxon>Sphingobacteriales</taxon>
        <taxon>Sphingobacteriaceae</taxon>
        <taxon>Pedobacter</taxon>
    </lineage>
</organism>
<dbReference type="RefSeq" id="WP_133559306.1">
    <property type="nucleotide sequence ID" value="NZ_SNWM01000008.1"/>
</dbReference>
<accession>A0A4R6IBW1</accession>
<evidence type="ECO:0000256" key="1">
    <source>
        <dbReference type="SAM" id="SignalP"/>
    </source>
</evidence>
<comment type="caution">
    <text evidence="2">The sequence shown here is derived from an EMBL/GenBank/DDBJ whole genome shotgun (WGS) entry which is preliminary data.</text>
</comment>
<proteinExistence type="predicted"/>
<dbReference type="InterPro" id="IPR025634">
    <property type="entry name" value="DUF4292"/>
</dbReference>
<protein>
    <submittedName>
        <fullName evidence="2">Uncharacterized protein DUF4292</fullName>
    </submittedName>
</protein>
<dbReference type="Proteomes" id="UP000295499">
    <property type="component" value="Unassembled WGS sequence"/>
</dbReference>
<keyword evidence="1" id="KW-0732">Signal</keyword>
<feature type="signal peptide" evidence="1">
    <location>
        <begin position="1"/>
        <end position="20"/>
    </location>
</feature>
<feature type="chain" id="PRO_5020718313" evidence="1">
    <location>
        <begin position="21"/>
        <end position="263"/>
    </location>
</feature>